<keyword evidence="2" id="KW-0808">Transferase</keyword>
<comment type="caution">
    <text evidence="2">The sequence shown here is derived from an EMBL/GenBank/DDBJ whole genome shotgun (WGS) entry which is preliminary data.</text>
</comment>
<sequence length="165" mass="19393">MFNMAMVAKQEVGISLQSQTHWRLEFSRLGNGSKIKVMNEPWLWIEDGRWVEAPQNQEEVVNNILVVPLLDVIEDDKLIWSEERDGMYSVRSGYKKLMKEKASRQQPRGEKAWGRLWKIQAPPKAKHLLWRICKECLPTRVRLRDRYVQCPIEVFALSIVIVYGL</sequence>
<dbReference type="AlphaFoldDB" id="A0A392MAB5"/>
<gene>
    <name evidence="2" type="ORF">A2U01_0004574</name>
</gene>
<name>A0A392MAB5_9FABA</name>
<dbReference type="Pfam" id="PF13966">
    <property type="entry name" value="zf-RVT"/>
    <property type="match status" value="1"/>
</dbReference>
<accession>A0A392MAB5</accession>
<evidence type="ECO:0000259" key="1">
    <source>
        <dbReference type="Pfam" id="PF13966"/>
    </source>
</evidence>
<dbReference type="EMBL" id="LXQA010005687">
    <property type="protein sequence ID" value="MCH83748.1"/>
    <property type="molecule type" value="Genomic_DNA"/>
</dbReference>
<feature type="domain" description="Reverse transcriptase zinc-binding" evidence="1">
    <location>
        <begin position="88"/>
        <end position="149"/>
    </location>
</feature>
<reference evidence="2 3" key="1">
    <citation type="journal article" date="2018" name="Front. Plant Sci.">
        <title>Red Clover (Trifolium pratense) and Zigzag Clover (T. medium) - A Picture of Genomic Similarities and Differences.</title>
        <authorList>
            <person name="Dluhosova J."/>
            <person name="Istvanek J."/>
            <person name="Nedelnik J."/>
            <person name="Repkova J."/>
        </authorList>
    </citation>
    <scope>NUCLEOTIDE SEQUENCE [LARGE SCALE GENOMIC DNA]</scope>
    <source>
        <strain evidence="3">cv. 10/8</strain>
        <tissue evidence="2">Leaf</tissue>
    </source>
</reference>
<dbReference type="GO" id="GO:0016740">
    <property type="term" value="F:transferase activity"/>
    <property type="evidence" value="ECO:0007669"/>
    <property type="project" value="UniProtKB-KW"/>
</dbReference>
<keyword evidence="3" id="KW-1185">Reference proteome</keyword>
<dbReference type="InterPro" id="IPR026960">
    <property type="entry name" value="RVT-Znf"/>
</dbReference>
<dbReference type="Proteomes" id="UP000265520">
    <property type="component" value="Unassembled WGS sequence"/>
</dbReference>
<evidence type="ECO:0000313" key="3">
    <source>
        <dbReference type="Proteomes" id="UP000265520"/>
    </source>
</evidence>
<proteinExistence type="predicted"/>
<organism evidence="2 3">
    <name type="scientific">Trifolium medium</name>
    <dbReference type="NCBI Taxonomy" id="97028"/>
    <lineage>
        <taxon>Eukaryota</taxon>
        <taxon>Viridiplantae</taxon>
        <taxon>Streptophyta</taxon>
        <taxon>Embryophyta</taxon>
        <taxon>Tracheophyta</taxon>
        <taxon>Spermatophyta</taxon>
        <taxon>Magnoliopsida</taxon>
        <taxon>eudicotyledons</taxon>
        <taxon>Gunneridae</taxon>
        <taxon>Pentapetalae</taxon>
        <taxon>rosids</taxon>
        <taxon>fabids</taxon>
        <taxon>Fabales</taxon>
        <taxon>Fabaceae</taxon>
        <taxon>Papilionoideae</taxon>
        <taxon>50 kb inversion clade</taxon>
        <taxon>NPAAA clade</taxon>
        <taxon>Hologalegina</taxon>
        <taxon>IRL clade</taxon>
        <taxon>Trifolieae</taxon>
        <taxon>Trifolium</taxon>
    </lineage>
</organism>
<protein>
    <submittedName>
        <fullName evidence="2">Polynucleotidyl transferase ribonuclease H fold</fullName>
    </submittedName>
</protein>
<evidence type="ECO:0000313" key="2">
    <source>
        <dbReference type="EMBL" id="MCH83748.1"/>
    </source>
</evidence>